<keyword evidence="4" id="KW-0235">DNA replication</keyword>
<evidence type="ECO:0000256" key="2">
    <source>
        <dbReference type="ARBA" id="ARBA00005582"/>
    </source>
</evidence>
<evidence type="ECO:0000313" key="13">
    <source>
        <dbReference type="EMBL" id="RPA65445.1"/>
    </source>
</evidence>
<feature type="domain" description="Nudix hydrolase" evidence="12">
    <location>
        <begin position="2"/>
        <end position="128"/>
    </location>
</feature>
<keyword evidence="3" id="KW-0515">Mutator protein</keyword>
<dbReference type="PROSITE" id="PS51462">
    <property type="entry name" value="NUDIX"/>
    <property type="match status" value="1"/>
</dbReference>
<evidence type="ECO:0000256" key="8">
    <source>
        <dbReference type="ARBA" id="ARBA00022842"/>
    </source>
</evidence>
<dbReference type="SUPFAM" id="SSF55811">
    <property type="entry name" value="Nudix"/>
    <property type="match status" value="1"/>
</dbReference>
<dbReference type="PRINTS" id="PR00502">
    <property type="entry name" value="NUDIXFAMILY"/>
</dbReference>
<dbReference type="GO" id="GO:0006281">
    <property type="term" value="P:DNA repair"/>
    <property type="evidence" value="ECO:0007669"/>
    <property type="project" value="UniProtKB-KW"/>
</dbReference>
<evidence type="ECO:0000256" key="1">
    <source>
        <dbReference type="ARBA" id="ARBA00001946"/>
    </source>
</evidence>
<dbReference type="InterPro" id="IPR015797">
    <property type="entry name" value="NUDIX_hydrolase-like_dom_sf"/>
</dbReference>
<evidence type="ECO:0000313" key="14">
    <source>
        <dbReference type="Proteomes" id="UP000273977"/>
    </source>
</evidence>
<organism evidence="13 14">
    <name type="scientific">Aerococcus agrisoli</name>
    <dbReference type="NCBI Taxonomy" id="2487350"/>
    <lineage>
        <taxon>Bacteria</taxon>
        <taxon>Bacillati</taxon>
        <taxon>Bacillota</taxon>
        <taxon>Bacilli</taxon>
        <taxon>Lactobacillales</taxon>
        <taxon>Aerococcaceae</taxon>
        <taxon>Aerococcus</taxon>
    </lineage>
</organism>
<proteinExistence type="inferred from homology"/>
<dbReference type="Proteomes" id="UP000273977">
    <property type="component" value="Unassembled WGS sequence"/>
</dbReference>
<dbReference type="CDD" id="cd03425">
    <property type="entry name" value="NUDIX_MutT_NudA_like"/>
    <property type="match status" value="1"/>
</dbReference>
<evidence type="ECO:0000256" key="5">
    <source>
        <dbReference type="ARBA" id="ARBA00022723"/>
    </source>
</evidence>
<keyword evidence="6" id="KW-0227">DNA damage</keyword>
<reference evidence="13 14" key="1">
    <citation type="submission" date="2018-11" db="EMBL/GenBank/DDBJ databases">
        <title>Aerococcus sp. SJQ22, whole genome shotgun sequence.</title>
        <authorList>
            <person name="Sun L."/>
            <person name="Gao X."/>
            <person name="Chen W."/>
            <person name="Huang K."/>
        </authorList>
    </citation>
    <scope>NUCLEOTIDE SEQUENCE [LARGE SCALE GENOMIC DNA]</scope>
    <source>
        <strain evidence="13 14">SJQ22</strain>
    </source>
</reference>
<comment type="caution">
    <text evidence="13">The sequence shown here is derived from an EMBL/GenBank/DDBJ whole genome shotgun (WGS) entry which is preliminary data.</text>
</comment>
<dbReference type="GO" id="GO:0006260">
    <property type="term" value="P:DNA replication"/>
    <property type="evidence" value="ECO:0007669"/>
    <property type="project" value="UniProtKB-KW"/>
</dbReference>
<dbReference type="AlphaFoldDB" id="A0A3N4GT11"/>
<evidence type="ECO:0000256" key="11">
    <source>
        <dbReference type="ARBA" id="ARBA00038905"/>
    </source>
</evidence>
<comment type="catalytic activity">
    <reaction evidence="10">
        <text>8-oxo-dGTP + H2O = 8-oxo-dGMP + diphosphate + H(+)</text>
        <dbReference type="Rhea" id="RHEA:31575"/>
        <dbReference type="ChEBI" id="CHEBI:15377"/>
        <dbReference type="ChEBI" id="CHEBI:15378"/>
        <dbReference type="ChEBI" id="CHEBI:33019"/>
        <dbReference type="ChEBI" id="CHEBI:63224"/>
        <dbReference type="ChEBI" id="CHEBI:77896"/>
        <dbReference type="EC" id="3.6.1.55"/>
    </reaction>
</comment>
<dbReference type="RefSeq" id="WP_123778980.1">
    <property type="nucleotide sequence ID" value="NZ_RKMG01000001.1"/>
</dbReference>
<evidence type="ECO:0000259" key="12">
    <source>
        <dbReference type="PROSITE" id="PS51462"/>
    </source>
</evidence>
<dbReference type="InterPro" id="IPR020476">
    <property type="entry name" value="Nudix_hydrolase"/>
</dbReference>
<evidence type="ECO:0000256" key="7">
    <source>
        <dbReference type="ARBA" id="ARBA00022801"/>
    </source>
</evidence>
<dbReference type="GO" id="GO:0044716">
    <property type="term" value="F:8-oxo-GDP phosphatase activity"/>
    <property type="evidence" value="ECO:0007669"/>
    <property type="project" value="TreeGrafter"/>
</dbReference>
<dbReference type="EC" id="3.6.1.55" evidence="11"/>
<name>A0A3N4GT11_9LACT</name>
<accession>A0A3N4GT11</accession>
<keyword evidence="5" id="KW-0479">Metal-binding</keyword>
<dbReference type="OrthoDB" id="9810648at2"/>
<dbReference type="PANTHER" id="PTHR47707">
    <property type="entry name" value="8-OXO-DGTP DIPHOSPHATASE"/>
    <property type="match status" value="1"/>
</dbReference>
<gene>
    <name evidence="13" type="ORF">EF384_00130</name>
</gene>
<evidence type="ECO:0000256" key="9">
    <source>
        <dbReference type="ARBA" id="ARBA00023204"/>
    </source>
</evidence>
<keyword evidence="7 13" id="KW-0378">Hydrolase</keyword>
<evidence type="ECO:0000256" key="6">
    <source>
        <dbReference type="ARBA" id="ARBA00022763"/>
    </source>
</evidence>
<keyword evidence="14" id="KW-1185">Reference proteome</keyword>
<comment type="similarity">
    <text evidence="2">Belongs to the Nudix hydrolase family.</text>
</comment>
<keyword evidence="8" id="KW-0460">Magnesium</keyword>
<protein>
    <recommendedName>
        <fullName evidence="11">8-oxo-dGTP diphosphatase</fullName>
        <ecNumber evidence="11">3.6.1.55</ecNumber>
    </recommendedName>
</protein>
<dbReference type="Gene3D" id="3.90.79.10">
    <property type="entry name" value="Nucleoside Triphosphate Pyrophosphohydrolase"/>
    <property type="match status" value="1"/>
</dbReference>
<dbReference type="Pfam" id="PF00293">
    <property type="entry name" value="NUDIX"/>
    <property type="match status" value="1"/>
</dbReference>
<dbReference type="InterPro" id="IPR047127">
    <property type="entry name" value="MutT-like"/>
</dbReference>
<dbReference type="GO" id="GO:0008413">
    <property type="term" value="F:8-oxo-7,8-dihydroguanosine triphosphate pyrophosphatase activity"/>
    <property type="evidence" value="ECO:0007669"/>
    <property type="project" value="TreeGrafter"/>
</dbReference>
<evidence type="ECO:0000256" key="4">
    <source>
        <dbReference type="ARBA" id="ARBA00022705"/>
    </source>
</evidence>
<evidence type="ECO:0000256" key="3">
    <source>
        <dbReference type="ARBA" id="ARBA00022457"/>
    </source>
</evidence>
<dbReference type="GO" id="GO:0035539">
    <property type="term" value="F:8-oxo-7,8-dihydrodeoxyguanosine triphosphate pyrophosphatase activity"/>
    <property type="evidence" value="ECO:0007669"/>
    <property type="project" value="UniProtKB-EC"/>
</dbReference>
<dbReference type="EMBL" id="RKMG01000001">
    <property type="protein sequence ID" value="RPA65445.1"/>
    <property type="molecule type" value="Genomic_DNA"/>
</dbReference>
<keyword evidence="9" id="KW-0234">DNA repair</keyword>
<dbReference type="GO" id="GO:0044715">
    <property type="term" value="F:8-oxo-dGDP phosphatase activity"/>
    <property type="evidence" value="ECO:0007669"/>
    <property type="project" value="TreeGrafter"/>
</dbReference>
<sequence>MKDIYVVGAILVRDGKILCAQRGGEKSLAYLWEFPGGKIETGETPQTALHRELTEELKIDVTVSGDIFDTTAYEYDFGRVHLSTIICPLNAGVEPVLTEHVAIKWLAPSELDQLDWAPADQPTVAKLATMTFA</sequence>
<comment type="cofactor">
    <cofactor evidence="1">
        <name>Mg(2+)</name>
        <dbReference type="ChEBI" id="CHEBI:18420"/>
    </cofactor>
</comment>
<dbReference type="InterPro" id="IPR000086">
    <property type="entry name" value="NUDIX_hydrolase_dom"/>
</dbReference>
<dbReference type="GO" id="GO:0046872">
    <property type="term" value="F:metal ion binding"/>
    <property type="evidence" value="ECO:0007669"/>
    <property type="project" value="UniProtKB-KW"/>
</dbReference>
<evidence type="ECO:0000256" key="10">
    <source>
        <dbReference type="ARBA" id="ARBA00035861"/>
    </source>
</evidence>
<dbReference type="PANTHER" id="PTHR47707:SF1">
    <property type="entry name" value="NUDIX HYDROLASE FAMILY PROTEIN"/>
    <property type="match status" value="1"/>
</dbReference>